<dbReference type="PANTHER" id="PTHR35585:SF1">
    <property type="entry name" value="HHE DOMAIN PROTEIN (AFU_ORTHOLOGUE AFUA_4G00730)"/>
    <property type="match status" value="1"/>
</dbReference>
<evidence type="ECO:0000256" key="4">
    <source>
        <dbReference type="ARBA" id="ARBA00023136"/>
    </source>
</evidence>
<name>A0A9W8X0W6_9PLEO</name>
<dbReference type="GO" id="GO:0016020">
    <property type="term" value="C:membrane"/>
    <property type="evidence" value="ECO:0007669"/>
    <property type="project" value="UniProtKB-SubCell"/>
</dbReference>
<evidence type="ECO:0000313" key="8">
    <source>
        <dbReference type="Proteomes" id="UP001140562"/>
    </source>
</evidence>
<dbReference type="InterPro" id="IPR012312">
    <property type="entry name" value="Hemerythrin-like"/>
</dbReference>
<keyword evidence="8" id="KW-1185">Reference proteome</keyword>
<dbReference type="CDD" id="cd12108">
    <property type="entry name" value="Hr-like"/>
    <property type="match status" value="1"/>
</dbReference>
<sequence>MSDSDSIQLNPIRSKNLYRHQSNISREIALIDFLNNDGNFAPDIILREVKEGITIHDREDMYRMGKKQELRRNYRPLSALSFAIVLTAIWEYLMIACTQGLVNGGLAGLFWSYIWTFIGFTFVEMSLAEMASMAPTSGGQYHWVSEFAPPQYQQFLSYIVGWMSTLSWQAGNAADCFLTGTMSQALIVVNNPTYEPQRWEGTLFVLAMVLIVYVSNIWGHDIWPRVQNGLMVLHVLAFLAVVDADEQERYGNQFTWELARHSVAEELIVYPAMEKYMGEAGKDHAEKDRKQHHQLKEDLKIFQNLKVDNPQFIPQLKKLYAHLEHHIKDEESDDLPALEKALASEQNKGSSESVAKTFANTKMFVPSRSHPAAGENPYIEGPGGLPVAIFDHIADLFRKFPDGTISPNPSRK</sequence>
<feature type="transmembrane region" description="Helical" evidence="5">
    <location>
        <begin position="201"/>
        <end position="219"/>
    </location>
</feature>
<dbReference type="AlphaFoldDB" id="A0A9W8X0W6"/>
<comment type="caution">
    <text evidence="7">The sequence shown here is derived from an EMBL/GenBank/DDBJ whole genome shotgun (WGS) entry which is preliminary data.</text>
</comment>
<dbReference type="InterPro" id="IPR002293">
    <property type="entry name" value="AA/rel_permease1"/>
</dbReference>
<feature type="transmembrane region" description="Helical" evidence="5">
    <location>
        <begin position="74"/>
        <end position="95"/>
    </location>
</feature>
<protein>
    <recommendedName>
        <fullName evidence="6">Hemerythrin-like domain-containing protein</fullName>
    </recommendedName>
</protein>
<evidence type="ECO:0000256" key="1">
    <source>
        <dbReference type="ARBA" id="ARBA00004141"/>
    </source>
</evidence>
<keyword evidence="3 5" id="KW-1133">Transmembrane helix</keyword>
<feature type="domain" description="Hemerythrin-like" evidence="6">
    <location>
        <begin position="244"/>
        <end position="338"/>
    </location>
</feature>
<dbReference type="PANTHER" id="PTHR35585">
    <property type="entry name" value="HHE DOMAIN PROTEIN (AFU_ORTHOLOGUE AFUA_4G00730)"/>
    <property type="match status" value="1"/>
</dbReference>
<feature type="transmembrane region" description="Helical" evidence="5">
    <location>
        <begin position="101"/>
        <end position="123"/>
    </location>
</feature>
<evidence type="ECO:0000259" key="6">
    <source>
        <dbReference type="Pfam" id="PF01814"/>
    </source>
</evidence>
<dbReference type="OrthoDB" id="9983919at2759"/>
<organism evidence="7 8">
    <name type="scientific">Didymella glomerata</name>
    <dbReference type="NCBI Taxonomy" id="749621"/>
    <lineage>
        <taxon>Eukaryota</taxon>
        <taxon>Fungi</taxon>
        <taxon>Dikarya</taxon>
        <taxon>Ascomycota</taxon>
        <taxon>Pezizomycotina</taxon>
        <taxon>Dothideomycetes</taxon>
        <taxon>Pleosporomycetidae</taxon>
        <taxon>Pleosporales</taxon>
        <taxon>Pleosporineae</taxon>
        <taxon>Didymellaceae</taxon>
        <taxon>Didymella</taxon>
    </lineage>
</organism>
<dbReference type="Pfam" id="PF13520">
    <property type="entry name" value="AA_permease_2"/>
    <property type="match status" value="1"/>
</dbReference>
<evidence type="ECO:0000256" key="5">
    <source>
        <dbReference type="SAM" id="Phobius"/>
    </source>
</evidence>
<evidence type="ECO:0000313" key="7">
    <source>
        <dbReference type="EMBL" id="KAJ4338192.1"/>
    </source>
</evidence>
<evidence type="ECO:0000256" key="2">
    <source>
        <dbReference type="ARBA" id="ARBA00022692"/>
    </source>
</evidence>
<keyword evidence="2 5" id="KW-0812">Transmembrane</keyword>
<evidence type="ECO:0000256" key="3">
    <source>
        <dbReference type="ARBA" id="ARBA00022989"/>
    </source>
</evidence>
<dbReference type="Gene3D" id="1.20.120.520">
    <property type="entry name" value="nmb1532 protein domain like"/>
    <property type="match status" value="1"/>
</dbReference>
<dbReference type="EMBL" id="JAPEUV010000032">
    <property type="protein sequence ID" value="KAJ4338192.1"/>
    <property type="molecule type" value="Genomic_DNA"/>
</dbReference>
<reference evidence="7" key="1">
    <citation type="submission" date="2022-10" db="EMBL/GenBank/DDBJ databases">
        <title>Tapping the CABI collections for fungal endophytes: first genome assemblies for Collariella, Neodidymelliopsis, Ascochyta clinopodiicola, Didymella pomorum, Didymosphaeria variabile, Neocosmospora piperis and Neocucurbitaria cava.</title>
        <authorList>
            <person name="Hill R."/>
        </authorList>
    </citation>
    <scope>NUCLEOTIDE SEQUENCE</scope>
    <source>
        <strain evidence="7">IMI 360193</strain>
    </source>
</reference>
<keyword evidence="4 5" id="KW-0472">Membrane</keyword>
<proteinExistence type="predicted"/>
<dbReference type="Pfam" id="PF01814">
    <property type="entry name" value="Hemerythrin"/>
    <property type="match status" value="1"/>
</dbReference>
<dbReference type="Gene3D" id="1.20.1740.10">
    <property type="entry name" value="Amino acid/polyamine transporter I"/>
    <property type="match status" value="1"/>
</dbReference>
<gene>
    <name evidence="7" type="ORF">N0V87_004169</name>
</gene>
<accession>A0A9W8X0W6</accession>
<comment type="subcellular location">
    <subcellularLocation>
        <location evidence="1">Membrane</location>
        <topology evidence="1">Multi-pass membrane protein</topology>
    </subcellularLocation>
</comment>
<dbReference type="Proteomes" id="UP001140562">
    <property type="component" value="Unassembled WGS sequence"/>
</dbReference>
<dbReference type="GO" id="GO:0022857">
    <property type="term" value="F:transmembrane transporter activity"/>
    <property type="evidence" value="ECO:0007669"/>
    <property type="project" value="InterPro"/>
</dbReference>